<keyword evidence="10" id="KW-1185">Reference proteome</keyword>
<evidence type="ECO:0000256" key="4">
    <source>
        <dbReference type="ARBA" id="ARBA00023163"/>
    </source>
</evidence>
<dbReference type="FunFam" id="1.10.10.10:FF:000201">
    <property type="entry name" value="Forkhead box E1"/>
    <property type="match status" value="1"/>
</dbReference>
<dbReference type="GO" id="GO:0048731">
    <property type="term" value="P:system development"/>
    <property type="evidence" value="ECO:0007669"/>
    <property type="project" value="UniProtKB-ARBA"/>
</dbReference>
<dbReference type="PANTHER" id="PTHR11829">
    <property type="entry name" value="FORKHEAD BOX PROTEIN"/>
    <property type="match status" value="1"/>
</dbReference>
<keyword evidence="5 6" id="KW-0539">Nucleus</keyword>
<dbReference type="InterPro" id="IPR018122">
    <property type="entry name" value="TF_fork_head_CS_1"/>
</dbReference>
<dbReference type="CDD" id="cd20019">
    <property type="entry name" value="FH_FOXE"/>
    <property type="match status" value="1"/>
</dbReference>
<dbReference type="GO" id="GO:0000978">
    <property type="term" value="F:RNA polymerase II cis-regulatory region sequence-specific DNA binding"/>
    <property type="evidence" value="ECO:0007669"/>
    <property type="project" value="TreeGrafter"/>
</dbReference>
<evidence type="ECO:0000256" key="2">
    <source>
        <dbReference type="ARBA" id="ARBA00023015"/>
    </source>
</evidence>
<dbReference type="PROSITE" id="PS00658">
    <property type="entry name" value="FORK_HEAD_2"/>
    <property type="match status" value="1"/>
</dbReference>
<keyword evidence="4" id="KW-0804">Transcription</keyword>
<dbReference type="GO" id="GO:0030154">
    <property type="term" value="P:cell differentiation"/>
    <property type="evidence" value="ECO:0007669"/>
    <property type="project" value="TreeGrafter"/>
</dbReference>
<dbReference type="PROSITE" id="PS50039">
    <property type="entry name" value="FORK_HEAD_3"/>
    <property type="match status" value="1"/>
</dbReference>
<dbReference type="InterPro" id="IPR050211">
    <property type="entry name" value="FOX_domain-containing"/>
</dbReference>
<feature type="DNA-binding region" description="Fork-head" evidence="6">
    <location>
        <begin position="62"/>
        <end position="156"/>
    </location>
</feature>
<dbReference type="SUPFAM" id="SSF46785">
    <property type="entry name" value="Winged helix' DNA-binding domain"/>
    <property type="match status" value="1"/>
</dbReference>
<feature type="domain" description="Fork-head" evidence="8">
    <location>
        <begin position="62"/>
        <end position="156"/>
    </location>
</feature>
<evidence type="ECO:0000256" key="6">
    <source>
        <dbReference type="PROSITE-ProRule" id="PRU00089"/>
    </source>
</evidence>
<dbReference type="AlphaFoldDB" id="A0A8K0EBN3"/>
<evidence type="ECO:0000256" key="5">
    <source>
        <dbReference type="ARBA" id="ARBA00023242"/>
    </source>
</evidence>
<reference evidence="9" key="1">
    <citation type="submission" date="2022-01" db="EMBL/GenBank/DDBJ databases">
        <authorList>
            <person name="Braso-Vives M."/>
        </authorList>
    </citation>
    <scope>NUCLEOTIDE SEQUENCE</scope>
</reference>
<keyword evidence="2" id="KW-0805">Transcription regulation</keyword>
<evidence type="ECO:0000256" key="7">
    <source>
        <dbReference type="SAM" id="MobiDB-lite"/>
    </source>
</evidence>
<evidence type="ECO:0000256" key="1">
    <source>
        <dbReference type="ARBA" id="ARBA00004123"/>
    </source>
</evidence>
<dbReference type="PANTHER" id="PTHR11829:SF402">
    <property type="entry name" value="FORK HEAD DOMAIN-CONTAINING PROTEIN FD3-RELATED"/>
    <property type="match status" value="1"/>
</dbReference>
<feature type="region of interest" description="Disordered" evidence="7">
    <location>
        <begin position="1"/>
        <end position="61"/>
    </location>
</feature>
<organism evidence="9 10">
    <name type="scientific">Branchiostoma lanceolatum</name>
    <name type="common">Common lancelet</name>
    <name type="synonym">Amphioxus lanceolatum</name>
    <dbReference type="NCBI Taxonomy" id="7740"/>
    <lineage>
        <taxon>Eukaryota</taxon>
        <taxon>Metazoa</taxon>
        <taxon>Chordata</taxon>
        <taxon>Cephalochordata</taxon>
        <taxon>Leptocardii</taxon>
        <taxon>Amphioxiformes</taxon>
        <taxon>Branchiostomatidae</taxon>
        <taxon>Branchiostoma</taxon>
    </lineage>
</organism>
<evidence type="ECO:0000259" key="8">
    <source>
        <dbReference type="PROSITE" id="PS50039"/>
    </source>
</evidence>
<dbReference type="InterPro" id="IPR036388">
    <property type="entry name" value="WH-like_DNA-bd_sf"/>
</dbReference>
<dbReference type="Proteomes" id="UP000838412">
    <property type="component" value="Chromosome 13"/>
</dbReference>
<evidence type="ECO:0000313" key="9">
    <source>
        <dbReference type="EMBL" id="CAH1243420.1"/>
    </source>
</evidence>
<accession>A0A8K0EBN3</accession>
<dbReference type="Pfam" id="PF00250">
    <property type="entry name" value="Forkhead"/>
    <property type="match status" value="1"/>
</dbReference>
<dbReference type="GO" id="GO:0009653">
    <property type="term" value="P:anatomical structure morphogenesis"/>
    <property type="evidence" value="ECO:0007669"/>
    <property type="project" value="TreeGrafter"/>
</dbReference>
<dbReference type="Gene3D" id="1.10.10.10">
    <property type="entry name" value="Winged helix-like DNA-binding domain superfamily/Winged helix DNA-binding domain"/>
    <property type="match status" value="1"/>
</dbReference>
<sequence length="381" mass="41982">MTAETKCDAAETPACVTENRPPQDPLSENEAVQVKAEPGDEPSAQQNTSAGRRRKRPIQKGKPPYSYIALISMAIANSPERKLTLGGIYKFIMDRFPYYRDRDKKWQNSIRHNLTLNDCFVKIPREPGRPGKGNYWTLDPAAEDMFDNGSFLRRRKRFKRADSSTYMGNFMQDSTSAFTPTQTGRPPYQTMYATRDYLSQLPGGTGPTHPAIMHHYPSTTMSQHRMFSIDNIIAERQAGLMSTSPSDLTRGSLGMDQNPLNTLTSPAPQLTHSPTMPSPGLQVSNSNHSSFGMSAAMMQANSQSMASSLPYPFTPATTNTAFGTSSYSNASSCAQMYGNAGIRGTGSISDDLSQVAASVTQLNGNYMRQQAYNLERYVSPI</sequence>
<dbReference type="InterPro" id="IPR030456">
    <property type="entry name" value="TF_fork_head_CS_2"/>
</dbReference>
<dbReference type="PRINTS" id="PR00053">
    <property type="entry name" value="FORKHEAD"/>
</dbReference>
<proteinExistence type="predicted"/>
<dbReference type="InterPro" id="IPR036390">
    <property type="entry name" value="WH_DNA-bd_sf"/>
</dbReference>
<dbReference type="EMBL" id="OV696698">
    <property type="protein sequence ID" value="CAH1243420.1"/>
    <property type="molecule type" value="Genomic_DNA"/>
</dbReference>
<dbReference type="SMART" id="SM00339">
    <property type="entry name" value="FH"/>
    <property type="match status" value="1"/>
</dbReference>
<comment type="subcellular location">
    <subcellularLocation>
        <location evidence="1 6">Nucleus</location>
    </subcellularLocation>
</comment>
<evidence type="ECO:0000256" key="3">
    <source>
        <dbReference type="ARBA" id="ARBA00023125"/>
    </source>
</evidence>
<dbReference type="InterPro" id="IPR001766">
    <property type="entry name" value="Fork_head_dom"/>
</dbReference>
<dbReference type="OrthoDB" id="5402974at2759"/>
<dbReference type="GO" id="GO:0000981">
    <property type="term" value="F:DNA-binding transcription factor activity, RNA polymerase II-specific"/>
    <property type="evidence" value="ECO:0007669"/>
    <property type="project" value="TreeGrafter"/>
</dbReference>
<dbReference type="GO" id="GO:0005634">
    <property type="term" value="C:nucleus"/>
    <property type="evidence" value="ECO:0007669"/>
    <property type="project" value="UniProtKB-SubCell"/>
</dbReference>
<name>A0A8K0EBN3_BRALA</name>
<protein>
    <submittedName>
        <fullName evidence="9">FOXE1 protein</fullName>
    </submittedName>
</protein>
<evidence type="ECO:0000313" key="10">
    <source>
        <dbReference type="Proteomes" id="UP000838412"/>
    </source>
</evidence>
<keyword evidence="3 6" id="KW-0238">DNA-binding</keyword>
<dbReference type="PROSITE" id="PS00657">
    <property type="entry name" value="FORK_HEAD_1"/>
    <property type="match status" value="1"/>
</dbReference>
<gene>
    <name evidence="9" type="primary">FOXE1</name>
    <name evidence="9" type="ORF">BLAG_LOCUS6398</name>
</gene>